<evidence type="ECO:0000313" key="3">
    <source>
        <dbReference type="Proteomes" id="UP001597361"/>
    </source>
</evidence>
<feature type="domain" description="VOC" evidence="1">
    <location>
        <begin position="7"/>
        <end position="118"/>
    </location>
</feature>
<name>A0ABW4VJ76_9BACT</name>
<dbReference type="EMBL" id="JBHUHR010000015">
    <property type="protein sequence ID" value="MFD2034030.1"/>
    <property type="molecule type" value="Genomic_DNA"/>
</dbReference>
<evidence type="ECO:0000259" key="1">
    <source>
        <dbReference type="PROSITE" id="PS51819"/>
    </source>
</evidence>
<organism evidence="2 3">
    <name type="scientific">Belliella marina</name>
    <dbReference type="NCBI Taxonomy" id="1644146"/>
    <lineage>
        <taxon>Bacteria</taxon>
        <taxon>Pseudomonadati</taxon>
        <taxon>Bacteroidota</taxon>
        <taxon>Cytophagia</taxon>
        <taxon>Cytophagales</taxon>
        <taxon>Cyclobacteriaceae</taxon>
        <taxon>Belliella</taxon>
    </lineage>
</organism>
<sequence length="125" mass="14144">MTQKILGLRTAIYKVSNIDAAKKWFAQVFQTEPYFDEPFYVGFEIGGYELGLQPESEPNLDKAESVVTYWGVNDINKEYDRIKDLGGKEHENPKDVGGGIMVATLKDPWGNIIGLIHNPHFKINN</sequence>
<gene>
    <name evidence="2" type="ORF">ACFSKL_04465</name>
</gene>
<comment type="caution">
    <text evidence="2">The sequence shown here is derived from an EMBL/GenBank/DDBJ whole genome shotgun (WGS) entry which is preliminary data.</text>
</comment>
<dbReference type="InterPro" id="IPR004360">
    <property type="entry name" value="Glyas_Fos-R_dOase_dom"/>
</dbReference>
<dbReference type="RefSeq" id="WP_376883856.1">
    <property type="nucleotide sequence ID" value="NZ_JBHUHR010000015.1"/>
</dbReference>
<accession>A0ABW4VJ76</accession>
<dbReference type="Proteomes" id="UP001597361">
    <property type="component" value="Unassembled WGS sequence"/>
</dbReference>
<keyword evidence="3" id="KW-1185">Reference proteome</keyword>
<reference evidence="3" key="1">
    <citation type="journal article" date="2019" name="Int. J. Syst. Evol. Microbiol.">
        <title>The Global Catalogue of Microorganisms (GCM) 10K type strain sequencing project: providing services to taxonomists for standard genome sequencing and annotation.</title>
        <authorList>
            <consortium name="The Broad Institute Genomics Platform"/>
            <consortium name="The Broad Institute Genome Sequencing Center for Infectious Disease"/>
            <person name="Wu L."/>
            <person name="Ma J."/>
        </authorList>
    </citation>
    <scope>NUCLEOTIDE SEQUENCE [LARGE SCALE GENOMIC DNA]</scope>
    <source>
        <strain evidence="3">CGMCC 1.15180</strain>
    </source>
</reference>
<dbReference type="SUPFAM" id="SSF54593">
    <property type="entry name" value="Glyoxalase/Bleomycin resistance protein/Dihydroxybiphenyl dioxygenase"/>
    <property type="match status" value="1"/>
</dbReference>
<dbReference type="InterPro" id="IPR037523">
    <property type="entry name" value="VOC_core"/>
</dbReference>
<dbReference type="PROSITE" id="PS51819">
    <property type="entry name" value="VOC"/>
    <property type="match status" value="1"/>
</dbReference>
<dbReference type="InterPro" id="IPR029068">
    <property type="entry name" value="Glyas_Bleomycin-R_OHBP_Dase"/>
</dbReference>
<proteinExistence type="predicted"/>
<protein>
    <submittedName>
        <fullName evidence="2">VOC family protein</fullName>
    </submittedName>
</protein>
<evidence type="ECO:0000313" key="2">
    <source>
        <dbReference type="EMBL" id="MFD2034030.1"/>
    </source>
</evidence>
<dbReference type="Gene3D" id="3.10.180.10">
    <property type="entry name" value="2,3-Dihydroxybiphenyl 1,2-Dioxygenase, domain 1"/>
    <property type="match status" value="1"/>
</dbReference>
<dbReference type="Pfam" id="PF00903">
    <property type="entry name" value="Glyoxalase"/>
    <property type="match status" value="1"/>
</dbReference>